<keyword evidence="3" id="KW-1185">Reference proteome</keyword>
<proteinExistence type="predicted"/>
<name>A0AAV7UF12_PLEWA</name>
<gene>
    <name evidence="2" type="ORF">NDU88_003710</name>
</gene>
<sequence length="92" mass="10459">MATSDAARFQDHNCFSKRSNPRSRGTSQSADRDGNEISRAFSASAVQYMPCSCFRLLPGRENTSSLLYAHFENSRHSQNRPLYPRRTKIKST</sequence>
<comment type="caution">
    <text evidence="2">The sequence shown here is derived from an EMBL/GenBank/DDBJ whole genome shotgun (WGS) entry which is preliminary data.</text>
</comment>
<dbReference type="AlphaFoldDB" id="A0AAV7UF12"/>
<evidence type="ECO:0000313" key="3">
    <source>
        <dbReference type="Proteomes" id="UP001066276"/>
    </source>
</evidence>
<accession>A0AAV7UF12</accession>
<dbReference type="EMBL" id="JANPWB010000005">
    <property type="protein sequence ID" value="KAJ1186930.1"/>
    <property type="molecule type" value="Genomic_DNA"/>
</dbReference>
<evidence type="ECO:0000256" key="1">
    <source>
        <dbReference type="SAM" id="MobiDB-lite"/>
    </source>
</evidence>
<feature type="region of interest" description="Disordered" evidence="1">
    <location>
        <begin position="1"/>
        <end position="36"/>
    </location>
</feature>
<organism evidence="2 3">
    <name type="scientific">Pleurodeles waltl</name>
    <name type="common">Iberian ribbed newt</name>
    <dbReference type="NCBI Taxonomy" id="8319"/>
    <lineage>
        <taxon>Eukaryota</taxon>
        <taxon>Metazoa</taxon>
        <taxon>Chordata</taxon>
        <taxon>Craniata</taxon>
        <taxon>Vertebrata</taxon>
        <taxon>Euteleostomi</taxon>
        <taxon>Amphibia</taxon>
        <taxon>Batrachia</taxon>
        <taxon>Caudata</taxon>
        <taxon>Salamandroidea</taxon>
        <taxon>Salamandridae</taxon>
        <taxon>Pleurodelinae</taxon>
        <taxon>Pleurodeles</taxon>
    </lineage>
</organism>
<dbReference type="Proteomes" id="UP001066276">
    <property type="component" value="Chromosome 3_1"/>
</dbReference>
<evidence type="ECO:0000313" key="2">
    <source>
        <dbReference type="EMBL" id="KAJ1186930.1"/>
    </source>
</evidence>
<protein>
    <submittedName>
        <fullName evidence="2">Uncharacterized protein</fullName>
    </submittedName>
</protein>
<feature type="compositionally biased region" description="Polar residues" evidence="1">
    <location>
        <begin position="16"/>
        <end position="29"/>
    </location>
</feature>
<reference evidence="2" key="1">
    <citation type="journal article" date="2022" name="bioRxiv">
        <title>Sequencing and chromosome-scale assembly of the giantPleurodeles waltlgenome.</title>
        <authorList>
            <person name="Brown T."/>
            <person name="Elewa A."/>
            <person name="Iarovenko S."/>
            <person name="Subramanian E."/>
            <person name="Araus A.J."/>
            <person name="Petzold A."/>
            <person name="Susuki M."/>
            <person name="Suzuki K.-i.T."/>
            <person name="Hayashi T."/>
            <person name="Toyoda A."/>
            <person name="Oliveira C."/>
            <person name="Osipova E."/>
            <person name="Leigh N.D."/>
            <person name="Simon A."/>
            <person name="Yun M.H."/>
        </authorList>
    </citation>
    <scope>NUCLEOTIDE SEQUENCE</scope>
    <source>
        <strain evidence="2">20211129_DDA</strain>
        <tissue evidence="2">Liver</tissue>
    </source>
</reference>